<keyword evidence="3" id="KW-1133">Transmembrane helix</keyword>
<dbReference type="InterPro" id="IPR000668">
    <property type="entry name" value="Peptidase_C1A_C"/>
</dbReference>
<accession>A0AAW1K9J8</accession>
<keyword evidence="3" id="KW-0812">Transmembrane</keyword>
<comment type="similarity">
    <text evidence="1">Belongs to the peptidase C1 family.</text>
</comment>
<dbReference type="InterPro" id="IPR025661">
    <property type="entry name" value="Pept_asp_AS"/>
</dbReference>
<dbReference type="Pfam" id="PF00112">
    <property type="entry name" value="Peptidase_C1"/>
    <property type="match status" value="2"/>
</dbReference>
<evidence type="ECO:0000256" key="3">
    <source>
        <dbReference type="SAM" id="Phobius"/>
    </source>
</evidence>
<feature type="domain" description="Peptidase C1A papain C-terminal" evidence="4">
    <location>
        <begin position="102"/>
        <end position="273"/>
    </location>
</feature>
<comment type="caution">
    <text evidence="5">The sequence shown here is derived from an EMBL/GenBank/DDBJ whole genome shotgun (WGS) entry which is preliminary data.</text>
</comment>
<reference evidence="5" key="1">
    <citation type="submission" date="2024-03" db="EMBL/GenBank/DDBJ databases">
        <title>WGS assembly of Saponaria officinalis var. Norfolk2.</title>
        <authorList>
            <person name="Jenkins J."/>
            <person name="Shu S."/>
            <person name="Grimwood J."/>
            <person name="Barry K."/>
            <person name="Goodstein D."/>
            <person name="Schmutz J."/>
            <person name="Leebens-Mack J."/>
            <person name="Osbourn A."/>
        </authorList>
    </citation>
    <scope>NUCLEOTIDE SEQUENCE [LARGE SCALE GENOMIC DNA]</scope>
    <source>
        <strain evidence="5">JIC</strain>
    </source>
</reference>
<dbReference type="GO" id="GO:0008234">
    <property type="term" value="F:cysteine-type peptidase activity"/>
    <property type="evidence" value="ECO:0007669"/>
    <property type="project" value="InterPro"/>
</dbReference>
<organism evidence="5 6">
    <name type="scientific">Saponaria officinalis</name>
    <name type="common">Common soapwort</name>
    <name type="synonym">Lychnis saponaria</name>
    <dbReference type="NCBI Taxonomy" id="3572"/>
    <lineage>
        <taxon>Eukaryota</taxon>
        <taxon>Viridiplantae</taxon>
        <taxon>Streptophyta</taxon>
        <taxon>Embryophyta</taxon>
        <taxon>Tracheophyta</taxon>
        <taxon>Spermatophyta</taxon>
        <taxon>Magnoliopsida</taxon>
        <taxon>eudicotyledons</taxon>
        <taxon>Gunneridae</taxon>
        <taxon>Pentapetalae</taxon>
        <taxon>Caryophyllales</taxon>
        <taxon>Caryophyllaceae</taxon>
        <taxon>Caryophylleae</taxon>
        <taxon>Saponaria</taxon>
    </lineage>
</organism>
<dbReference type="EMBL" id="JBDFQZ010000006">
    <property type="protein sequence ID" value="KAK9714567.1"/>
    <property type="molecule type" value="Genomic_DNA"/>
</dbReference>
<keyword evidence="6" id="KW-1185">Reference proteome</keyword>
<keyword evidence="3" id="KW-0472">Membrane</keyword>
<evidence type="ECO:0000313" key="5">
    <source>
        <dbReference type="EMBL" id="KAK9714567.1"/>
    </source>
</evidence>
<dbReference type="Proteomes" id="UP001443914">
    <property type="component" value="Unassembled WGS sequence"/>
</dbReference>
<dbReference type="Gene3D" id="3.90.70.10">
    <property type="entry name" value="Cysteine proteinases"/>
    <property type="match status" value="2"/>
</dbReference>
<evidence type="ECO:0000256" key="2">
    <source>
        <dbReference type="ARBA" id="ARBA00023157"/>
    </source>
</evidence>
<dbReference type="CDD" id="cd02248">
    <property type="entry name" value="Peptidase_C1A"/>
    <property type="match status" value="1"/>
</dbReference>
<evidence type="ECO:0000313" key="6">
    <source>
        <dbReference type="Proteomes" id="UP001443914"/>
    </source>
</evidence>
<dbReference type="InterPro" id="IPR038765">
    <property type="entry name" value="Papain-like_cys_pep_sf"/>
</dbReference>
<dbReference type="PROSITE" id="PS00640">
    <property type="entry name" value="THIOL_PROTEASE_ASN"/>
    <property type="match status" value="1"/>
</dbReference>
<evidence type="ECO:0000256" key="1">
    <source>
        <dbReference type="ARBA" id="ARBA00008455"/>
    </source>
</evidence>
<evidence type="ECO:0000259" key="4">
    <source>
        <dbReference type="SMART" id="SM00645"/>
    </source>
</evidence>
<gene>
    <name evidence="5" type="ORF">RND81_06G103900</name>
</gene>
<dbReference type="InterPro" id="IPR039417">
    <property type="entry name" value="Peptidase_C1A_papain-like"/>
</dbReference>
<proteinExistence type="inferred from homology"/>
<dbReference type="AlphaFoldDB" id="A0AAW1K9J8"/>
<feature type="transmembrane region" description="Helical" evidence="3">
    <location>
        <begin position="7"/>
        <end position="28"/>
    </location>
</feature>
<dbReference type="SMART" id="SM00645">
    <property type="entry name" value="Pept_C1"/>
    <property type="match status" value="1"/>
</dbReference>
<protein>
    <recommendedName>
        <fullName evidence="4">Peptidase C1A papain C-terminal domain-containing protein</fullName>
    </recommendedName>
</protein>
<dbReference type="InterPro" id="IPR013128">
    <property type="entry name" value="Peptidase_C1A"/>
</dbReference>
<dbReference type="PANTHER" id="PTHR12411">
    <property type="entry name" value="CYSTEINE PROTEASE FAMILY C1-RELATED"/>
    <property type="match status" value="1"/>
</dbReference>
<dbReference type="GO" id="GO:0006508">
    <property type="term" value="P:proteolysis"/>
    <property type="evidence" value="ECO:0007669"/>
    <property type="project" value="InterPro"/>
</dbReference>
<name>A0AAW1K9J8_SAPOF</name>
<keyword evidence="2" id="KW-1015">Disulfide bond</keyword>
<dbReference type="SUPFAM" id="SSF54001">
    <property type="entry name" value="Cysteine proteinases"/>
    <property type="match status" value="1"/>
</dbReference>
<sequence length="274" mass="30656">MAFIHQLYFNFFFFISFLTFNNVISYSLSDNSTSSSLMRNRYEQWIAQYGRVVAPNAFTDLSNDEFLGRYMGMNVQLLESQNKTSTSTSTSNFAYNNSLITIPSFVDWRQQGPVTSVKVQGPCGNGRSLRGKYKIKTGKLVDFSEQNLIDCDDKSHGCPCKATTPIYTIKGSHNVGPNDGNALMAAVSQQPVAIAIDSRGHFSYYSNGIYDGWCSGNPNHAVTLVGYGKDDSTGKDYWLIKNSWGESWGEKGYMRLLRDDLCSIALYNPYVPIL</sequence>